<comment type="subcellular location">
    <subcellularLocation>
        <location evidence="1">Membrane</location>
        <topology evidence="1">Multi-pass membrane protein</topology>
    </subcellularLocation>
</comment>
<name>A0A9X0CRP2_9CNID</name>
<keyword evidence="3 9" id="KW-1133">Transmembrane helix</keyword>
<gene>
    <name evidence="11" type="ORF">OS493_014318</name>
</gene>
<comment type="caution">
    <text evidence="11">The sequence shown here is derived from an EMBL/GenBank/DDBJ whole genome shotgun (WGS) entry which is preliminary data.</text>
</comment>
<dbReference type="PANTHER" id="PTHR45695:SF9">
    <property type="entry name" value="LEUCOKININ RECEPTOR"/>
    <property type="match status" value="1"/>
</dbReference>
<keyword evidence="4 8" id="KW-0297">G-protein coupled receptor</keyword>
<feature type="transmembrane region" description="Helical" evidence="9">
    <location>
        <begin position="296"/>
        <end position="318"/>
    </location>
</feature>
<dbReference type="GO" id="GO:0004930">
    <property type="term" value="F:G protein-coupled receptor activity"/>
    <property type="evidence" value="ECO:0007669"/>
    <property type="project" value="UniProtKB-KW"/>
</dbReference>
<proteinExistence type="inferred from homology"/>
<organism evidence="11 12">
    <name type="scientific">Desmophyllum pertusum</name>
    <dbReference type="NCBI Taxonomy" id="174260"/>
    <lineage>
        <taxon>Eukaryota</taxon>
        <taxon>Metazoa</taxon>
        <taxon>Cnidaria</taxon>
        <taxon>Anthozoa</taxon>
        <taxon>Hexacorallia</taxon>
        <taxon>Scleractinia</taxon>
        <taxon>Caryophylliina</taxon>
        <taxon>Caryophylliidae</taxon>
        <taxon>Desmophyllum</taxon>
    </lineage>
</organism>
<evidence type="ECO:0000313" key="11">
    <source>
        <dbReference type="EMBL" id="KAJ7373170.1"/>
    </source>
</evidence>
<evidence type="ECO:0000256" key="4">
    <source>
        <dbReference type="ARBA" id="ARBA00023040"/>
    </source>
</evidence>
<dbReference type="PANTHER" id="PTHR45695">
    <property type="entry name" value="LEUCOKININ RECEPTOR-RELATED"/>
    <property type="match status" value="1"/>
</dbReference>
<feature type="domain" description="G-protein coupled receptors family 1 profile" evidence="10">
    <location>
        <begin position="50"/>
        <end position="315"/>
    </location>
</feature>
<dbReference type="AlphaFoldDB" id="A0A9X0CRP2"/>
<keyword evidence="6 8" id="KW-0675">Receptor</keyword>
<keyword evidence="2 8" id="KW-0812">Transmembrane</keyword>
<sequence length="359" mass="40854">MCLLLNCAQNGTGLNSTPSESCALFAESPTSVKCLKTFAYSLILLFSLLGNLAVVLIVAKNTRMQTTTNFLIANMAASDLLISLFAVPRELAEIFTGTRRWLIDGLAGLILCKFVHFFQDISTAVSIQSLVVIAVDRYRGVVFPFHSPLITSKVCKLVIAVIWIIAMGVHATYFYTVRLVVQDNKSYYTFSWAPKFEDRKTQEHYFIFVSIFLIWLPLCVILTLYARIVLELKKRNLTGSGASEMRRQRQREDMAIVKKILAIVFLFVLCITPITIMALLFYFMWDWALPCGMDKLMIAAKYIFYSNASLNPCVYFILNKKYRQGLKDLAKCSRFSQECRNNNNMTLRNMSTQDAVIEN</sequence>
<evidence type="ECO:0000256" key="1">
    <source>
        <dbReference type="ARBA" id="ARBA00004141"/>
    </source>
</evidence>
<evidence type="ECO:0000256" key="7">
    <source>
        <dbReference type="ARBA" id="ARBA00023224"/>
    </source>
</evidence>
<evidence type="ECO:0000256" key="2">
    <source>
        <dbReference type="ARBA" id="ARBA00022692"/>
    </source>
</evidence>
<feature type="transmembrane region" description="Helical" evidence="9">
    <location>
        <begin position="205"/>
        <end position="226"/>
    </location>
</feature>
<dbReference type="Proteomes" id="UP001163046">
    <property type="component" value="Unassembled WGS sequence"/>
</dbReference>
<accession>A0A9X0CRP2</accession>
<evidence type="ECO:0000256" key="5">
    <source>
        <dbReference type="ARBA" id="ARBA00023136"/>
    </source>
</evidence>
<evidence type="ECO:0000256" key="6">
    <source>
        <dbReference type="ARBA" id="ARBA00023170"/>
    </source>
</evidence>
<dbReference type="InterPro" id="IPR017452">
    <property type="entry name" value="GPCR_Rhodpsn_7TM"/>
</dbReference>
<dbReference type="PROSITE" id="PS00237">
    <property type="entry name" value="G_PROTEIN_RECEP_F1_1"/>
    <property type="match status" value="1"/>
</dbReference>
<dbReference type="FunFam" id="1.20.1070.10:FF:000291">
    <property type="entry name" value="Predicted protein"/>
    <property type="match status" value="1"/>
</dbReference>
<feature type="transmembrane region" description="Helical" evidence="9">
    <location>
        <begin position="38"/>
        <end position="58"/>
    </location>
</feature>
<comment type="similarity">
    <text evidence="8">Belongs to the G-protein coupled receptor 1 family.</text>
</comment>
<dbReference type="OrthoDB" id="9445642at2759"/>
<dbReference type="SUPFAM" id="SSF81321">
    <property type="entry name" value="Family A G protein-coupled receptor-like"/>
    <property type="match status" value="1"/>
</dbReference>
<dbReference type="Gene3D" id="1.20.1070.10">
    <property type="entry name" value="Rhodopsin 7-helix transmembrane proteins"/>
    <property type="match status" value="1"/>
</dbReference>
<evidence type="ECO:0000256" key="8">
    <source>
        <dbReference type="RuleBase" id="RU000688"/>
    </source>
</evidence>
<feature type="transmembrane region" description="Helical" evidence="9">
    <location>
        <begin position="154"/>
        <end position="175"/>
    </location>
</feature>
<keyword evidence="5 9" id="KW-0472">Membrane</keyword>
<protein>
    <recommendedName>
        <fullName evidence="10">G-protein coupled receptors family 1 profile domain-containing protein</fullName>
    </recommendedName>
</protein>
<reference evidence="11" key="1">
    <citation type="submission" date="2023-01" db="EMBL/GenBank/DDBJ databases">
        <title>Genome assembly of the deep-sea coral Lophelia pertusa.</title>
        <authorList>
            <person name="Herrera S."/>
            <person name="Cordes E."/>
        </authorList>
    </citation>
    <scope>NUCLEOTIDE SEQUENCE</scope>
    <source>
        <strain evidence="11">USNM1676648</strain>
        <tissue evidence="11">Polyp</tissue>
    </source>
</reference>
<dbReference type="GO" id="GO:0005886">
    <property type="term" value="C:plasma membrane"/>
    <property type="evidence" value="ECO:0007669"/>
    <property type="project" value="TreeGrafter"/>
</dbReference>
<evidence type="ECO:0000259" key="10">
    <source>
        <dbReference type="PROSITE" id="PS50262"/>
    </source>
</evidence>
<keyword evidence="12" id="KW-1185">Reference proteome</keyword>
<dbReference type="CDD" id="cd00637">
    <property type="entry name" value="7tm_classA_rhodopsin-like"/>
    <property type="match status" value="1"/>
</dbReference>
<dbReference type="Pfam" id="PF00001">
    <property type="entry name" value="7tm_1"/>
    <property type="match status" value="1"/>
</dbReference>
<dbReference type="PROSITE" id="PS50262">
    <property type="entry name" value="G_PROTEIN_RECEP_F1_2"/>
    <property type="match status" value="1"/>
</dbReference>
<dbReference type="EMBL" id="MU826832">
    <property type="protein sequence ID" value="KAJ7373170.1"/>
    <property type="molecule type" value="Genomic_DNA"/>
</dbReference>
<evidence type="ECO:0000313" key="12">
    <source>
        <dbReference type="Proteomes" id="UP001163046"/>
    </source>
</evidence>
<evidence type="ECO:0000256" key="9">
    <source>
        <dbReference type="SAM" id="Phobius"/>
    </source>
</evidence>
<evidence type="ECO:0000256" key="3">
    <source>
        <dbReference type="ARBA" id="ARBA00022989"/>
    </source>
</evidence>
<keyword evidence="7 8" id="KW-0807">Transducer</keyword>
<dbReference type="InterPro" id="IPR000276">
    <property type="entry name" value="GPCR_Rhodpsn"/>
</dbReference>
<dbReference type="PRINTS" id="PR00237">
    <property type="entry name" value="GPCRRHODOPSN"/>
</dbReference>
<feature type="transmembrane region" description="Helical" evidence="9">
    <location>
        <begin position="260"/>
        <end position="284"/>
    </location>
</feature>